<keyword evidence="1" id="KW-0472">Membrane</keyword>
<dbReference type="RefSeq" id="WP_344729118.1">
    <property type="nucleotide sequence ID" value="NZ_BAAAUS010000059.1"/>
</dbReference>
<accession>A0ABW4EQ21</accession>
<proteinExistence type="predicted"/>
<organism evidence="2 3">
    <name type="scientific">Pseudonocardia yunnanensis</name>
    <dbReference type="NCBI Taxonomy" id="58107"/>
    <lineage>
        <taxon>Bacteria</taxon>
        <taxon>Bacillati</taxon>
        <taxon>Actinomycetota</taxon>
        <taxon>Actinomycetes</taxon>
        <taxon>Pseudonocardiales</taxon>
        <taxon>Pseudonocardiaceae</taxon>
        <taxon>Pseudonocardia</taxon>
    </lineage>
</organism>
<evidence type="ECO:0000313" key="2">
    <source>
        <dbReference type="EMBL" id="MFD1517012.1"/>
    </source>
</evidence>
<reference evidence="3" key="1">
    <citation type="journal article" date="2019" name="Int. J. Syst. Evol. Microbiol.">
        <title>The Global Catalogue of Microorganisms (GCM) 10K type strain sequencing project: providing services to taxonomists for standard genome sequencing and annotation.</title>
        <authorList>
            <consortium name="The Broad Institute Genomics Platform"/>
            <consortium name="The Broad Institute Genome Sequencing Center for Infectious Disease"/>
            <person name="Wu L."/>
            <person name="Ma J."/>
        </authorList>
    </citation>
    <scope>NUCLEOTIDE SEQUENCE [LARGE SCALE GENOMIC DNA]</scope>
    <source>
        <strain evidence="3">CCM 7043</strain>
    </source>
</reference>
<gene>
    <name evidence="2" type="ORF">ACFSJD_05915</name>
</gene>
<feature type="transmembrane region" description="Helical" evidence="1">
    <location>
        <begin position="32"/>
        <end position="49"/>
    </location>
</feature>
<sequence length="350" mass="37836">MNDNVMFGAMALLAIVLPLAVGTGLGWPSWVYIIAIVVLVAVVVAVRWGRRPRSEALAPVPAWSAPPIDPRPAVQTAQLQATVGSSMDGYAFQLSATVRWRVVPNQRQIPHAEPSALAKDAVLQRAVAITSTFAPADRDLAQHRVAAALGVEENDQRHIVQVSATDVDITVPEEQSKAVRDMADQRRQVRLNEAKFATERGIREYLHDEALQSTGSALVWWLARHVDNIEQAVELIDTLQRLSAVAQDGEDPGRTVSGEPLTPQQLAAFVGGAGAGNGGGSAPEDNLRRLLDAMFPDGDPRRIRFAHEFANLAADFHPATADRIRRLFGLHVVSPDEPDEDAPPPAAPMT</sequence>
<keyword evidence="3" id="KW-1185">Reference proteome</keyword>
<name>A0ABW4EQ21_9PSEU</name>
<protein>
    <submittedName>
        <fullName evidence="2">Uncharacterized protein</fullName>
    </submittedName>
</protein>
<evidence type="ECO:0000313" key="3">
    <source>
        <dbReference type="Proteomes" id="UP001597114"/>
    </source>
</evidence>
<comment type="caution">
    <text evidence="2">The sequence shown here is derived from an EMBL/GenBank/DDBJ whole genome shotgun (WGS) entry which is preliminary data.</text>
</comment>
<keyword evidence="1" id="KW-1133">Transmembrane helix</keyword>
<evidence type="ECO:0000256" key="1">
    <source>
        <dbReference type="SAM" id="Phobius"/>
    </source>
</evidence>
<keyword evidence="1" id="KW-0812">Transmembrane</keyword>
<dbReference type="Proteomes" id="UP001597114">
    <property type="component" value="Unassembled WGS sequence"/>
</dbReference>
<dbReference type="EMBL" id="JBHUCO010000006">
    <property type="protein sequence ID" value="MFD1517012.1"/>
    <property type="molecule type" value="Genomic_DNA"/>
</dbReference>